<evidence type="ECO:0000256" key="1">
    <source>
        <dbReference type="SAM" id="MobiDB-lite"/>
    </source>
</evidence>
<proteinExistence type="predicted"/>
<reference evidence="4" key="1">
    <citation type="submission" date="2016-10" db="EMBL/GenBank/DDBJ databases">
        <authorList>
            <person name="Varghese N."/>
            <person name="Submissions S."/>
        </authorList>
    </citation>
    <scope>NUCLEOTIDE SEQUENCE [LARGE SCALE GENOMIC DNA]</scope>
    <source>
        <strain evidence="4">ATCC 25963</strain>
    </source>
</reference>
<dbReference type="InterPro" id="IPR011051">
    <property type="entry name" value="RmlC_Cupin_sf"/>
</dbReference>
<dbReference type="EMBL" id="FOMX01000013">
    <property type="protein sequence ID" value="SFE42049.1"/>
    <property type="molecule type" value="Genomic_DNA"/>
</dbReference>
<evidence type="ECO:0000259" key="2">
    <source>
        <dbReference type="Pfam" id="PF12973"/>
    </source>
</evidence>
<keyword evidence="4" id="KW-1185">Reference proteome</keyword>
<feature type="domain" description="ChrR-like cupin" evidence="2">
    <location>
        <begin position="106"/>
        <end position="194"/>
    </location>
</feature>
<dbReference type="Proteomes" id="UP000199400">
    <property type="component" value="Unassembled WGS sequence"/>
</dbReference>
<dbReference type="SUPFAM" id="SSF51182">
    <property type="entry name" value="RmlC-like cupins"/>
    <property type="match status" value="1"/>
</dbReference>
<dbReference type="AlphaFoldDB" id="A0A1I2AE23"/>
<feature type="region of interest" description="Disordered" evidence="1">
    <location>
        <begin position="1"/>
        <end position="24"/>
    </location>
</feature>
<evidence type="ECO:0000313" key="4">
    <source>
        <dbReference type="Proteomes" id="UP000199400"/>
    </source>
</evidence>
<accession>A0A1I2AE23</accession>
<evidence type="ECO:0000313" key="3">
    <source>
        <dbReference type="EMBL" id="SFE42049.1"/>
    </source>
</evidence>
<sequence length="208" mass="22334">MTGRDREHPPDRRGPATLQEDDLKDMPLWAAEDDTPDIAVAEAFTALSLALRPVPAPADMRARLLAAAAAPEARFSPFVARLSRLLDLAQERVRQLLVSLARPDVWERVLPDVELFHLEGGPATVGADVGFVRVAAGAHFPHHNHLGDEHVLVLQGGFVEDDGTVVRAGGSSYRAPGSSHSLTALPGQDLLYAVVVFGVEFPGLPPRP</sequence>
<organism evidence="3 4">
    <name type="scientific">Nannocystis exedens</name>
    <dbReference type="NCBI Taxonomy" id="54"/>
    <lineage>
        <taxon>Bacteria</taxon>
        <taxon>Pseudomonadati</taxon>
        <taxon>Myxococcota</taxon>
        <taxon>Polyangia</taxon>
        <taxon>Nannocystales</taxon>
        <taxon>Nannocystaceae</taxon>
        <taxon>Nannocystis</taxon>
    </lineage>
</organism>
<dbReference type="OrthoDB" id="2988517at2"/>
<gene>
    <name evidence="3" type="ORF">SAMN02745121_04207</name>
</gene>
<feature type="compositionally biased region" description="Basic and acidic residues" evidence="1">
    <location>
        <begin position="1"/>
        <end position="14"/>
    </location>
</feature>
<name>A0A1I2AE23_9BACT</name>
<protein>
    <submittedName>
        <fullName evidence="3">Anti-ECFsigma factor, ChrR</fullName>
    </submittedName>
</protein>
<dbReference type="Gene3D" id="2.60.120.10">
    <property type="entry name" value="Jelly Rolls"/>
    <property type="match status" value="1"/>
</dbReference>
<dbReference type="STRING" id="54.SAMN02745121_04207"/>
<dbReference type="InterPro" id="IPR014710">
    <property type="entry name" value="RmlC-like_jellyroll"/>
</dbReference>
<dbReference type="Pfam" id="PF12973">
    <property type="entry name" value="Cupin_7"/>
    <property type="match status" value="1"/>
</dbReference>
<dbReference type="InterPro" id="IPR025979">
    <property type="entry name" value="ChrR-like_cupin_dom"/>
</dbReference>